<dbReference type="AlphaFoldDB" id="A0A8S4SKH7"/>
<dbReference type="Proteomes" id="UP000838756">
    <property type="component" value="Unassembled WGS sequence"/>
</dbReference>
<organism evidence="1 2">
    <name type="scientific">Pararge aegeria aegeria</name>
    <dbReference type="NCBI Taxonomy" id="348720"/>
    <lineage>
        <taxon>Eukaryota</taxon>
        <taxon>Metazoa</taxon>
        <taxon>Ecdysozoa</taxon>
        <taxon>Arthropoda</taxon>
        <taxon>Hexapoda</taxon>
        <taxon>Insecta</taxon>
        <taxon>Pterygota</taxon>
        <taxon>Neoptera</taxon>
        <taxon>Endopterygota</taxon>
        <taxon>Lepidoptera</taxon>
        <taxon>Glossata</taxon>
        <taxon>Ditrysia</taxon>
        <taxon>Papilionoidea</taxon>
        <taxon>Nymphalidae</taxon>
        <taxon>Satyrinae</taxon>
        <taxon>Satyrini</taxon>
        <taxon>Parargina</taxon>
        <taxon>Pararge</taxon>
    </lineage>
</organism>
<keyword evidence="2" id="KW-1185">Reference proteome</keyword>
<evidence type="ECO:0000313" key="1">
    <source>
        <dbReference type="EMBL" id="CAH2270080.1"/>
    </source>
</evidence>
<comment type="caution">
    <text evidence="1">The sequence shown here is derived from an EMBL/GenBank/DDBJ whole genome shotgun (WGS) entry which is preliminary data.</text>
</comment>
<dbReference type="EMBL" id="CAKXAJ010026562">
    <property type="protein sequence ID" value="CAH2270080.1"/>
    <property type="molecule type" value="Genomic_DNA"/>
</dbReference>
<dbReference type="OrthoDB" id="407509at2759"/>
<protein>
    <submittedName>
        <fullName evidence="1">Jg16540 protein</fullName>
    </submittedName>
</protein>
<proteinExistence type="predicted"/>
<sequence>MRCFPTLWFSLTKVKDALTYSRSQKWKWPGHVARAPNNKWTKRTSLWKGPKGIRKRGRPKLRLADEMEIVAGENWLESALNRAEWQRMEEAFTHKESSVSKLNLSKKKKNLT</sequence>
<reference evidence="1" key="1">
    <citation type="submission" date="2022-03" db="EMBL/GenBank/DDBJ databases">
        <authorList>
            <person name="Lindestad O."/>
        </authorList>
    </citation>
    <scope>NUCLEOTIDE SEQUENCE</scope>
</reference>
<gene>
    <name evidence="1" type="primary">jg16540</name>
    <name evidence="1" type="ORF">PAEG_LOCUS28004</name>
</gene>
<name>A0A8S4SKH7_9NEOP</name>
<accession>A0A8S4SKH7</accession>
<evidence type="ECO:0000313" key="2">
    <source>
        <dbReference type="Proteomes" id="UP000838756"/>
    </source>
</evidence>